<protein>
    <recommendedName>
        <fullName evidence="2">BAG domain-containing protein</fullName>
    </recommendedName>
</protein>
<name>A0AAN7ZXT9_9SACH</name>
<dbReference type="PROSITE" id="PS51035">
    <property type="entry name" value="BAG"/>
    <property type="match status" value="1"/>
</dbReference>
<keyword evidence="1" id="KW-0472">Membrane</keyword>
<evidence type="ECO:0000259" key="2">
    <source>
        <dbReference type="PROSITE" id="PS51035"/>
    </source>
</evidence>
<proteinExistence type="predicted"/>
<dbReference type="EMBL" id="JAWIZZ010000045">
    <property type="protein sequence ID" value="KAK5779836.1"/>
    <property type="molecule type" value="Genomic_DNA"/>
</dbReference>
<evidence type="ECO:0000313" key="4">
    <source>
        <dbReference type="Proteomes" id="UP001306508"/>
    </source>
</evidence>
<dbReference type="Pfam" id="PF02179">
    <property type="entry name" value="BAG"/>
    <property type="match status" value="1"/>
</dbReference>
<keyword evidence="4" id="KW-1185">Reference proteome</keyword>
<dbReference type="InterPro" id="IPR036533">
    <property type="entry name" value="BAG_dom_sf"/>
</dbReference>
<organism evidence="3 4">
    <name type="scientific">Arxiozyma heterogenica</name>
    <dbReference type="NCBI Taxonomy" id="278026"/>
    <lineage>
        <taxon>Eukaryota</taxon>
        <taxon>Fungi</taxon>
        <taxon>Dikarya</taxon>
        <taxon>Ascomycota</taxon>
        <taxon>Saccharomycotina</taxon>
        <taxon>Saccharomycetes</taxon>
        <taxon>Saccharomycetales</taxon>
        <taxon>Saccharomycetaceae</taxon>
        <taxon>Arxiozyma</taxon>
    </lineage>
</organism>
<feature type="domain" description="BAG" evidence="2">
    <location>
        <begin position="68"/>
        <end position="154"/>
    </location>
</feature>
<dbReference type="AlphaFoldDB" id="A0AAN7ZXT9"/>
<dbReference type="Gene3D" id="1.20.58.120">
    <property type="entry name" value="BAG domain"/>
    <property type="match status" value="1"/>
</dbReference>
<dbReference type="InterPro" id="IPR003103">
    <property type="entry name" value="BAG_domain"/>
</dbReference>
<feature type="transmembrane region" description="Helical" evidence="1">
    <location>
        <begin position="12"/>
        <end position="34"/>
    </location>
</feature>
<evidence type="ECO:0000313" key="3">
    <source>
        <dbReference type="EMBL" id="KAK5779836.1"/>
    </source>
</evidence>
<keyword evidence="1" id="KW-1133">Transmembrane helix</keyword>
<reference evidence="4" key="1">
    <citation type="submission" date="2023-07" db="EMBL/GenBank/DDBJ databases">
        <title>A draft genome of Kazachstania heterogenica Y-27499.</title>
        <authorList>
            <person name="Donic C."/>
            <person name="Kralova J.S."/>
            <person name="Fidel L."/>
            <person name="Ben-Dor S."/>
            <person name="Jung S."/>
        </authorList>
    </citation>
    <scope>NUCLEOTIDE SEQUENCE [LARGE SCALE GENOMIC DNA]</scope>
    <source>
        <strain evidence="4">Y27499</strain>
    </source>
</reference>
<dbReference type="SUPFAM" id="SSF63491">
    <property type="entry name" value="BAG domain"/>
    <property type="match status" value="1"/>
</dbReference>
<dbReference type="Proteomes" id="UP001306508">
    <property type="component" value="Unassembled WGS sequence"/>
</dbReference>
<accession>A0AAN7ZXT9</accession>
<sequence length="154" mass="17812">MSFISSDNKDSQLIAMVATGTFAICIAYFIWGVFAKNPIKQSTVANNTKSAKDIQKKKSVVPLTLESQIENVELRYENEFKPRIQKLLKSFNKNIEKDIYERNYCNEMLLKLLIELDGIDLVDLEPERKKILKSKRKDVIKLIQTELKLLDSLE</sequence>
<gene>
    <name evidence="3" type="ORF">RI543_002372</name>
</gene>
<evidence type="ECO:0000256" key="1">
    <source>
        <dbReference type="SAM" id="Phobius"/>
    </source>
</evidence>
<dbReference type="GO" id="GO:0051087">
    <property type="term" value="F:protein-folding chaperone binding"/>
    <property type="evidence" value="ECO:0007669"/>
    <property type="project" value="InterPro"/>
</dbReference>
<dbReference type="SMART" id="SM00264">
    <property type="entry name" value="BAG"/>
    <property type="match status" value="1"/>
</dbReference>
<comment type="caution">
    <text evidence="3">The sequence shown here is derived from an EMBL/GenBank/DDBJ whole genome shotgun (WGS) entry which is preliminary data.</text>
</comment>
<keyword evidence="1" id="KW-0812">Transmembrane</keyword>